<name>A0A502FAQ3_9PROT</name>
<dbReference type="PANTHER" id="PTHR46889:SF4">
    <property type="entry name" value="TRANSPOSASE INSO FOR INSERTION SEQUENCE ELEMENT IS911B-RELATED"/>
    <property type="match status" value="1"/>
</dbReference>
<dbReference type="InterPro" id="IPR050900">
    <property type="entry name" value="Transposase_IS3/IS150/IS904"/>
</dbReference>
<dbReference type="PANTHER" id="PTHR46889">
    <property type="entry name" value="TRANSPOSASE INSF FOR INSERTION SEQUENCE IS3B-RELATED"/>
    <property type="match status" value="1"/>
</dbReference>
<evidence type="ECO:0000313" key="4">
    <source>
        <dbReference type="Proteomes" id="UP000317078"/>
    </source>
</evidence>
<dbReference type="InterPro" id="IPR002514">
    <property type="entry name" value="Transposase_8"/>
</dbReference>
<keyword evidence="4" id="KW-1185">Reference proteome</keyword>
<dbReference type="Pfam" id="PF00665">
    <property type="entry name" value="rve"/>
    <property type="match status" value="1"/>
</dbReference>
<dbReference type="GO" id="GO:0006313">
    <property type="term" value="P:DNA transposition"/>
    <property type="evidence" value="ECO:0007669"/>
    <property type="project" value="InterPro"/>
</dbReference>
<dbReference type="Pfam" id="PF13565">
    <property type="entry name" value="HTH_32"/>
    <property type="match status" value="1"/>
</dbReference>
<dbReference type="InterPro" id="IPR001584">
    <property type="entry name" value="Integrase_cat-core"/>
</dbReference>
<dbReference type="InterPro" id="IPR012337">
    <property type="entry name" value="RNaseH-like_sf"/>
</dbReference>
<dbReference type="NCBIfam" id="NF033516">
    <property type="entry name" value="transpos_IS3"/>
    <property type="match status" value="1"/>
</dbReference>
<dbReference type="SUPFAM" id="SSF48295">
    <property type="entry name" value="TrpR-like"/>
    <property type="match status" value="2"/>
</dbReference>
<dbReference type="Gene3D" id="3.30.420.10">
    <property type="entry name" value="Ribonuclease H-like superfamily/Ribonuclease H"/>
    <property type="match status" value="1"/>
</dbReference>
<sequence length="452" mass="52115">MSQKPATLNAKPSAERVVRDIRRATRKHLSAEDKIRIVLEGLRGEESIAALCRREGIAESLYYTWSKEFLEAGNRRLAGDTARAATTDEVKNLRQEARTLKEVVAEQALELRLLKKKHDRGWGRPRMRHPAAEKLEIIRLVEGSHLPVRRTLERLGIPRATFYCWYELYQDGGPEALKDRSSRPERVWNRIPDAVRSRIVDLALEAPELSPRELAVRFTDQQRYFVSEASVYRLLKAHDLITSPAFIVVKAADEFHTKTTAPNQLWQTDFTYLKVTGWGWFYLSTVLDDFSRYIVAWKLCTTMAASDVTETLEEALAASGCDQAKALHRPRLLSDNGPCYIADDLAKWLDEKRIAHVRGAPCHPQTGGKIERWHQTLKNRILLEHYLLPGHLEAQIEAFVAHYNHQRYHESLQNLTPADVYLGRGQTILLERERIKRQTIQQRRLLHQRRAA</sequence>
<keyword evidence="1" id="KW-0175">Coiled coil</keyword>
<feature type="coiled-coil region" evidence="1">
    <location>
        <begin position="83"/>
        <end position="110"/>
    </location>
</feature>
<dbReference type="InterPro" id="IPR036397">
    <property type="entry name" value="RNaseH_sf"/>
</dbReference>
<reference evidence="3 4" key="1">
    <citation type="journal article" date="2019" name="Environ. Microbiol.">
        <title>Species interactions and distinct microbial communities in high Arctic permafrost affected cryosols are associated with the CH4 and CO2 gas fluxes.</title>
        <authorList>
            <person name="Altshuler I."/>
            <person name="Hamel J."/>
            <person name="Turney S."/>
            <person name="Magnuson E."/>
            <person name="Levesque R."/>
            <person name="Greer C."/>
            <person name="Whyte L.G."/>
        </authorList>
    </citation>
    <scope>NUCLEOTIDE SEQUENCE [LARGE SCALE GENOMIC DNA]</scope>
    <source>
        <strain evidence="3 4">S9.3B</strain>
    </source>
</reference>
<dbReference type="InterPro" id="IPR036388">
    <property type="entry name" value="WH-like_DNA-bd_sf"/>
</dbReference>
<dbReference type="InterPro" id="IPR048020">
    <property type="entry name" value="Transpos_IS3"/>
</dbReference>
<dbReference type="GO" id="GO:0004803">
    <property type="term" value="F:transposase activity"/>
    <property type="evidence" value="ECO:0007669"/>
    <property type="project" value="InterPro"/>
</dbReference>
<feature type="domain" description="Integrase catalytic" evidence="2">
    <location>
        <begin position="258"/>
        <end position="425"/>
    </location>
</feature>
<proteinExistence type="predicted"/>
<evidence type="ECO:0000259" key="2">
    <source>
        <dbReference type="PROSITE" id="PS50994"/>
    </source>
</evidence>
<dbReference type="AlphaFoldDB" id="A0A502FAQ3"/>
<gene>
    <name evidence="3" type="ORF">EAH89_24845</name>
</gene>
<dbReference type="Pfam" id="PF01527">
    <property type="entry name" value="HTH_Tnp_1"/>
    <property type="match status" value="1"/>
</dbReference>
<dbReference type="EMBL" id="RCZP01000040">
    <property type="protein sequence ID" value="TPG46442.1"/>
    <property type="molecule type" value="Genomic_DNA"/>
</dbReference>
<accession>A0A502FAQ3</accession>
<dbReference type="GO" id="GO:0043565">
    <property type="term" value="F:sequence-specific DNA binding"/>
    <property type="evidence" value="ECO:0007669"/>
    <property type="project" value="InterPro"/>
</dbReference>
<dbReference type="Gene3D" id="1.10.10.10">
    <property type="entry name" value="Winged helix-like DNA-binding domain superfamily/Winged helix DNA-binding domain"/>
    <property type="match status" value="1"/>
</dbReference>
<comment type="caution">
    <text evidence="3">The sequence shown here is derived from an EMBL/GenBank/DDBJ whole genome shotgun (WGS) entry which is preliminary data.</text>
</comment>
<evidence type="ECO:0000256" key="1">
    <source>
        <dbReference type="SAM" id="Coils"/>
    </source>
</evidence>
<dbReference type="PROSITE" id="PS50994">
    <property type="entry name" value="INTEGRASE"/>
    <property type="match status" value="1"/>
</dbReference>
<protein>
    <submittedName>
        <fullName evidence="3">IS3 family transposase</fullName>
    </submittedName>
</protein>
<dbReference type="SUPFAM" id="SSF53098">
    <property type="entry name" value="Ribonuclease H-like"/>
    <property type="match status" value="1"/>
</dbReference>
<organism evidence="3 4">
    <name type="scientific">Muricoccus nepalensis</name>
    <dbReference type="NCBI Taxonomy" id="1854500"/>
    <lineage>
        <taxon>Bacteria</taxon>
        <taxon>Pseudomonadati</taxon>
        <taxon>Pseudomonadota</taxon>
        <taxon>Alphaproteobacteria</taxon>
        <taxon>Acetobacterales</taxon>
        <taxon>Roseomonadaceae</taxon>
        <taxon>Muricoccus</taxon>
    </lineage>
</organism>
<dbReference type="GO" id="GO:0015074">
    <property type="term" value="P:DNA integration"/>
    <property type="evidence" value="ECO:0007669"/>
    <property type="project" value="InterPro"/>
</dbReference>
<evidence type="ECO:0000313" key="3">
    <source>
        <dbReference type="EMBL" id="TPG46442.1"/>
    </source>
</evidence>
<dbReference type="OrthoDB" id="7236767at2"/>
<dbReference type="Proteomes" id="UP000317078">
    <property type="component" value="Unassembled WGS sequence"/>
</dbReference>
<dbReference type="InterPro" id="IPR010921">
    <property type="entry name" value="Trp_repressor/repl_initiator"/>
</dbReference>